<gene>
    <name evidence="1" type="ORF">PRLR5076_19590</name>
</gene>
<dbReference type="EMBL" id="BPUB01000002">
    <property type="protein sequence ID" value="GJG59108.1"/>
    <property type="molecule type" value="Genomic_DNA"/>
</dbReference>
<organism evidence="1 2">
    <name type="scientific">Prevotella lacticifex</name>
    <dbReference type="NCBI Taxonomy" id="2854755"/>
    <lineage>
        <taxon>Bacteria</taxon>
        <taxon>Pseudomonadati</taxon>
        <taxon>Bacteroidota</taxon>
        <taxon>Bacteroidia</taxon>
        <taxon>Bacteroidales</taxon>
        <taxon>Prevotellaceae</taxon>
        <taxon>Prevotella</taxon>
    </lineage>
</organism>
<sequence>MVNELNTMVIVQKYNSILSRMEGRFFSWAMAKQIVGGEKRLVRLMDEEKVHGFKPAGAPNSQWQINAVEVLANVKPMVGSVKLP</sequence>
<protein>
    <submittedName>
        <fullName evidence="1">Uncharacterized protein</fullName>
    </submittedName>
</protein>
<accession>A0A9R1CAN9</accession>
<dbReference type="Proteomes" id="UP000825483">
    <property type="component" value="Unassembled WGS sequence"/>
</dbReference>
<proteinExistence type="predicted"/>
<comment type="caution">
    <text evidence="1">The sequence shown here is derived from an EMBL/GenBank/DDBJ whole genome shotgun (WGS) entry which is preliminary data.</text>
</comment>
<name>A0A9R1CAN9_9BACT</name>
<evidence type="ECO:0000313" key="1">
    <source>
        <dbReference type="EMBL" id="GJG59108.1"/>
    </source>
</evidence>
<dbReference type="GeneID" id="72466853"/>
<reference evidence="1" key="1">
    <citation type="journal article" date="2022" name="Int. J. Syst. Evol. Microbiol.">
        <title>Prevotella lacticifex sp. nov., isolated from the rumen of cows.</title>
        <authorList>
            <person name="Shinkai T."/>
            <person name="Ikeyama N."/>
            <person name="Kumagai M."/>
            <person name="Ohmori H."/>
            <person name="Sakamoto M."/>
            <person name="Ohkuma M."/>
            <person name="Mitsumori M."/>
        </authorList>
    </citation>
    <scope>NUCLEOTIDE SEQUENCE</scope>
    <source>
        <strain evidence="1">R5076</strain>
    </source>
</reference>
<evidence type="ECO:0000313" key="2">
    <source>
        <dbReference type="Proteomes" id="UP000825483"/>
    </source>
</evidence>
<dbReference type="RefSeq" id="WP_223928883.1">
    <property type="nucleotide sequence ID" value="NZ_BPTU01000001.1"/>
</dbReference>
<keyword evidence="2" id="KW-1185">Reference proteome</keyword>
<dbReference type="AlphaFoldDB" id="A0A9R1CAN9"/>